<evidence type="ECO:0000313" key="2">
    <source>
        <dbReference type="Proteomes" id="UP001497444"/>
    </source>
</evidence>
<name>A0ABP0X9I4_9BRYO</name>
<evidence type="ECO:0000313" key="1">
    <source>
        <dbReference type="EMBL" id="CAK9275783.1"/>
    </source>
</evidence>
<keyword evidence="2" id="KW-1185">Reference proteome</keyword>
<dbReference type="Proteomes" id="UP001497444">
    <property type="component" value="Chromosome 7"/>
</dbReference>
<sequence>MADQLDLDFRLWTNESKGSRPLPDYCIHTDLQRLSGLMHDVGYVPCTRFVLHVVEEEELVFQLCHHSKKLAIALGSSTQLLVVLSK</sequence>
<protein>
    <submittedName>
        <fullName evidence="1">Uncharacterized protein</fullName>
    </submittedName>
</protein>
<dbReference type="EMBL" id="OZ020102">
    <property type="protein sequence ID" value="CAK9275783.1"/>
    <property type="molecule type" value="Genomic_DNA"/>
</dbReference>
<proteinExistence type="predicted"/>
<gene>
    <name evidence="1" type="ORF">CSSPJE1EN1_LOCUS21261</name>
</gene>
<accession>A0ABP0X9I4</accession>
<reference evidence="1" key="1">
    <citation type="submission" date="2024-02" db="EMBL/GenBank/DDBJ databases">
        <authorList>
            <consortium name="ELIXIR-Norway"/>
            <consortium name="Elixir Norway"/>
        </authorList>
    </citation>
    <scope>NUCLEOTIDE SEQUENCE</scope>
</reference>
<organism evidence="1 2">
    <name type="scientific">Sphagnum jensenii</name>
    <dbReference type="NCBI Taxonomy" id="128206"/>
    <lineage>
        <taxon>Eukaryota</taxon>
        <taxon>Viridiplantae</taxon>
        <taxon>Streptophyta</taxon>
        <taxon>Embryophyta</taxon>
        <taxon>Bryophyta</taxon>
        <taxon>Sphagnophytina</taxon>
        <taxon>Sphagnopsida</taxon>
        <taxon>Sphagnales</taxon>
        <taxon>Sphagnaceae</taxon>
        <taxon>Sphagnum</taxon>
    </lineage>
</organism>